<dbReference type="PANTHER" id="PTHR43283:SF3">
    <property type="entry name" value="BETA-LACTAMASE FAMILY PROTEIN (AFU_ORTHOLOGUE AFUA_5G07500)"/>
    <property type="match status" value="1"/>
</dbReference>
<dbReference type="AlphaFoldDB" id="A0A1W1I074"/>
<protein>
    <recommendedName>
        <fullName evidence="1">Beta-lactamase-related domain-containing protein</fullName>
    </recommendedName>
</protein>
<gene>
    <name evidence="2" type="ORF">NSJP_0219</name>
</gene>
<dbReference type="PANTHER" id="PTHR43283">
    <property type="entry name" value="BETA-LACTAMASE-RELATED"/>
    <property type="match status" value="1"/>
</dbReference>
<evidence type="ECO:0000313" key="3">
    <source>
        <dbReference type="Proteomes" id="UP000192042"/>
    </source>
</evidence>
<reference evidence="2 3" key="1">
    <citation type="submission" date="2017-03" db="EMBL/GenBank/DDBJ databases">
        <authorList>
            <person name="Afonso C.L."/>
            <person name="Miller P.J."/>
            <person name="Scott M.A."/>
            <person name="Spackman E."/>
            <person name="Goraichik I."/>
            <person name="Dimitrov K.M."/>
            <person name="Suarez D.L."/>
            <person name="Swayne D.E."/>
        </authorList>
    </citation>
    <scope>NUCLEOTIDE SEQUENCE [LARGE SCALE GENOMIC DNA]</scope>
    <source>
        <strain evidence="2">Genome sequencing of Nitrospira japonica strain NJ11</strain>
    </source>
</reference>
<dbReference type="Pfam" id="PF00144">
    <property type="entry name" value="Beta-lactamase"/>
    <property type="match status" value="1"/>
</dbReference>
<dbReference type="InterPro" id="IPR050789">
    <property type="entry name" value="Diverse_Enzym_Activities"/>
</dbReference>
<evidence type="ECO:0000259" key="1">
    <source>
        <dbReference type="Pfam" id="PF00144"/>
    </source>
</evidence>
<organism evidence="2 3">
    <name type="scientific">Nitrospira japonica</name>
    <dbReference type="NCBI Taxonomy" id="1325564"/>
    <lineage>
        <taxon>Bacteria</taxon>
        <taxon>Pseudomonadati</taxon>
        <taxon>Nitrospirota</taxon>
        <taxon>Nitrospiria</taxon>
        <taxon>Nitrospirales</taxon>
        <taxon>Nitrospiraceae</taxon>
        <taxon>Nitrospira</taxon>
    </lineage>
</organism>
<dbReference type="KEGG" id="nja:NSJP_0219"/>
<sequence>MDSVLSGVASPTDFSFSVKRPDGRQYVYSRGASTLQTSYSSASTSKLVSAVIIMRLVEQGRLSLASKPQDLIGTWPIGGGDPLLNMTLAQLLSFTSGLTIEPSCLDDGTSEYEACVTTIGTANGGTGITPGQQFFYASTHLQVAGLMAIKARPAATWQDVFLEFKQQTNLFPTASYDSPSPNNPALAGGMHWTGEEYLAFLDALRKGELLNAGSMGQLLADHTASAAIVSSPIAVAPPDGLGEDWHYGFGLWHECQSANFNCTPGTRVSSPGIYGAYPFWDRSKGYVGIVAMQGPSNSIPIGIGIERSVRPTVEQWVACQ</sequence>
<accession>A0A1W1I074</accession>
<dbReference type="SUPFAM" id="SSF56601">
    <property type="entry name" value="beta-lactamase/transpeptidase-like"/>
    <property type="match status" value="1"/>
</dbReference>
<dbReference type="Gene3D" id="3.40.710.10">
    <property type="entry name" value="DD-peptidase/beta-lactamase superfamily"/>
    <property type="match status" value="1"/>
</dbReference>
<dbReference type="EMBL" id="LT828648">
    <property type="protein sequence ID" value="SLM46391.1"/>
    <property type="molecule type" value="Genomic_DNA"/>
</dbReference>
<dbReference type="Proteomes" id="UP000192042">
    <property type="component" value="Chromosome I"/>
</dbReference>
<dbReference type="InterPro" id="IPR001466">
    <property type="entry name" value="Beta-lactam-related"/>
</dbReference>
<name>A0A1W1I074_9BACT</name>
<dbReference type="STRING" id="1325564.NSJP_0219"/>
<feature type="domain" description="Beta-lactamase-related" evidence="1">
    <location>
        <begin position="23"/>
        <end position="295"/>
    </location>
</feature>
<keyword evidence="3" id="KW-1185">Reference proteome</keyword>
<dbReference type="InterPro" id="IPR012338">
    <property type="entry name" value="Beta-lactam/transpept-like"/>
</dbReference>
<evidence type="ECO:0000313" key="2">
    <source>
        <dbReference type="EMBL" id="SLM46391.1"/>
    </source>
</evidence>
<proteinExistence type="predicted"/>